<evidence type="ECO:0000256" key="1">
    <source>
        <dbReference type="SAM" id="MobiDB-lite"/>
    </source>
</evidence>
<dbReference type="EMBL" id="JADBDY010000001">
    <property type="protein sequence ID" value="MBE1457448.1"/>
    <property type="molecule type" value="Genomic_DNA"/>
</dbReference>
<reference evidence="2 3" key="1">
    <citation type="submission" date="2020-10" db="EMBL/GenBank/DDBJ databases">
        <title>Sequencing the genomes of 1000 actinobacteria strains.</title>
        <authorList>
            <person name="Klenk H.-P."/>
        </authorList>
    </citation>
    <scope>NUCLEOTIDE SEQUENCE [LARGE SCALE GENOMIC DNA]</scope>
    <source>
        <strain evidence="2 3">DSM 45157</strain>
    </source>
</reference>
<proteinExistence type="predicted"/>
<keyword evidence="3" id="KW-1185">Reference proteome</keyword>
<organism evidence="2 3">
    <name type="scientific">Nocardiopsis terrae</name>
    <dbReference type="NCBI Taxonomy" id="372655"/>
    <lineage>
        <taxon>Bacteria</taxon>
        <taxon>Bacillati</taxon>
        <taxon>Actinomycetota</taxon>
        <taxon>Actinomycetes</taxon>
        <taxon>Streptosporangiales</taxon>
        <taxon>Nocardiopsidaceae</taxon>
        <taxon>Nocardiopsis</taxon>
    </lineage>
</organism>
<evidence type="ECO:0000313" key="3">
    <source>
        <dbReference type="Proteomes" id="UP000598217"/>
    </source>
</evidence>
<feature type="compositionally biased region" description="Basic and acidic residues" evidence="1">
    <location>
        <begin position="1"/>
        <end position="40"/>
    </location>
</feature>
<feature type="region of interest" description="Disordered" evidence="1">
    <location>
        <begin position="1"/>
        <end position="60"/>
    </location>
</feature>
<comment type="caution">
    <text evidence="2">The sequence shown here is derived from an EMBL/GenBank/DDBJ whole genome shotgun (WGS) entry which is preliminary data.</text>
</comment>
<evidence type="ECO:0000313" key="2">
    <source>
        <dbReference type="EMBL" id="MBE1457448.1"/>
    </source>
</evidence>
<dbReference type="Proteomes" id="UP000598217">
    <property type="component" value="Unassembled WGS sequence"/>
</dbReference>
<protein>
    <recommendedName>
        <fullName evidence="4">DUF742 domain-containing protein</fullName>
    </recommendedName>
</protein>
<dbReference type="PANTHER" id="PTHR36221:SF1">
    <property type="entry name" value="DUF742 DOMAIN-CONTAINING PROTEIN"/>
    <property type="match status" value="1"/>
</dbReference>
<dbReference type="Pfam" id="PF05331">
    <property type="entry name" value="DUF742"/>
    <property type="match status" value="1"/>
</dbReference>
<dbReference type="PANTHER" id="PTHR36221">
    <property type="entry name" value="DUF742 DOMAIN-CONTAINING PROTEIN"/>
    <property type="match status" value="1"/>
</dbReference>
<name>A0ABR9HEI7_9ACTN</name>
<gene>
    <name evidence="2" type="ORF">H4W79_001662</name>
</gene>
<sequence length="150" mass="16226">MSVEGRHARRLTDRGTDSRPEGYEPRPAGRGEDAQTERFLRPYAVDAGAAERSGPSPATSADLDLLTLVMAARTPGRHEWLRPERETILNHALRARTVAELAAAVGLPTGQVRAMVAEMVSDGSLQRCGPSRPLGREDILHAVLVGLRSL</sequence>
<dbReference type="InterPro" id="IPR007995">
    <property type="entry name" value="DUF742"/>
</dbReference>
<accession>A0ABR9HEI7</accession>
<dbReference type="RefSeq" id="WP_191273653.1">
    <property type="nucleotide sequence ID" value="NZ_BMXJ01000006.1"/>
</dbReference>
<evidence type="ECO:0008006" key="4">
    <source>
        <dbReference type="Google" id="ProtNLM"/>
    </source>
</evidence>